<dbReference type="EMBL" id="LR797441">
    <property type="protein sequence ID" value="CAB4217077.1"/>
    <property type="molecule type" value="Genomic_DNA"/>
</dbReference>
<sequence length="106" mass="11997">MSLIDRNVVIISKNAKATSIASANAIYGRTGSIRRQVWEFILRQGMRGATDNEMQTTLHMAGDTQRPTRTTLQRDGLIMDTGETRRNARGHECIVYRSTDVEWTLL</sequence>
<evidence type="ECO:0000313" key="1">
    <source>
        <dbReference type="EMBL" id="CAB4217077.1"/>
    </source>
</evidence>
<protein>
    <submittedName>
        <fullName evidence="1">Uncharacterized protein</fullName>
    </submittedName>
</protein>
<proteinExistence type="predicted"/>
<reference evidence="1" key="1">
    <citation type="submission" date="2020-05" db="EMBL/GenBank/DDBJ databases">
        <authorList>
            <person name="Chiriac C."/>
            <person name="Salcher M."/>
            <person name="Ghai R."/>
            <person name="Kavagutti S V."/>
        </authorList>
    </citation>
    <scope>NUCLEOTIDE SEQUENCE</scope>
</reference>
<organism evidence="1">
    <name type="scientific">uncultured Caudovirales phage</name>
    <dbReference type="NCBI Taxonomy" id="2100421"/>
    <lineage>
        <taxon>Viruses</taxon>
        <taxon>Duplodnaviria</taxon>
        <taxon>Heunggongvirae</taxon>
        <taxon>Uroviricota</taxon>
        <taxon>Caudoviricetes</taxon>
        <taxon>Peduoviridae</taxon>
        <taxon>Maltschvirus</taxon>
        <taxon>Maltschvirus maltsch</taxon>
    </lineage>
</organism>
<accession>A0A6J5SRE8</accession>
<gene>
    <name evidence="1" type="ORF">UFOVP1502_9</name>
</gene>
<name>A0A6J5SRE8_9CAUD</name>